<evidence type="ECO:0000313" key="2">
    <source>
        <dbReference type="Proteomes" id="UP000485058"/>
    </source>
</evidence>
<evidence type="ECO:0000313" key="1">
    <source>
        <dbReference type="EMBL" id="GFH21583.1"/>
    </source>
</evidence>
<dbReference type="Proteomes" id="UP000485058">
    <property type="component" value="Unassembled WGS sequence"/>
</dbReference>
<keyword evidence="2" id="KW-1185">Reference proteome</keyword>
<proteinExistence type="predicted"/>
<reference evidence="1 2" key="1">
    <citation type="submission" date="2020-02" db="EMBL/GenBank/DDBJ databases">
        <title>Draft genome sequence of Haematococcus lacustris strain NIES-144.</title>
        <authorList>
            <person name="Morimoto D."/>
            <person name="Nakagawa S."/>
            <person name="Yoshida T."/>
            <person name="Sawayama S."/>
        </authorList>
    </citation>
    <scope>NUCLEOTIDE SEQUENCE [LARGE SCALE GENOMIC DNA]</scope>
    <source>
        <strain evidence="1 2">NIES-144</strain>
    </source>
</reference>
<dbReference type="AlphaFoldDB" id="A0A699ZG85"/>
<protein>
    <submittedName>
        <fullName evidence="1">Uncharacterized protein</fullName>
    </submittedName>
</protein>
<organism evidence="1 2">
    <name type="scientific">Haematococcus lacustris</name>
    <name type="common">Green alga</name>
    <name type="synonym">Haematococcus pluvialis</name>
    <dbReference type="NCBI Taxonomy" id="44745"/>
    <lineage>
        <taxon>Eukaryota</taxon>
        <taxon>Viridiplantae</taxon>
        <taxon>Chlorophyta</taxon>
        <taxon>core chlorophytes</taxon>
        <taxon>Chlorophyceae</taxon>
        <taxon>CS clade</taxon>
        <taxon>Chlamydomonadales</taxon>
        <taxon>Haematococcaceae</taxon>
        <taxon>Haematococcus</taxon>
    </lineage>
</organism>
<comment type="caution">
    <text evidence="1">The sequence shown here is derived from an EMBL/GenBank/DDBJ whole genome shotgun (WGS) entry which is preliminary data.</text>
</comment>
<gene>
    <name evidence="1" type="ORF">HaLaN_18920</name>
</gene>
<name>A0A699ZG85_HAELA</name>
<sequence>HRVRCQAQCAAGLGGATRAGSAHAALAGAGGRGARRGVHSGCLTSLSCHCRAGAPGAWPHPEHRVGPGRCSHVTTAALTHA</sequence>
<feature type="non-terminal residue" evidence="1">
    <location>
        <position position="81"/>
    </location>
</feature>
<accession>A0A699ZG85</accession>
<feature type="non-terminal residue" evidence="1">
    <location>
        <position position="1"/>
    </location>
</feature>
<dbReference type="EMBL" id="BLLF01001859">
    <property type="protein sequence ID" value="GFH21583.1"/>
    <property type="molecule type" value="Genomic_DNA"/>
</dbReference>